<evidence type="ECO:0000313" key="2">
    <source>
        <dbReference type="EMBL" id="KAJ3739575.1"/>
    </source>
</evidence>
<comment type="caution">
    <text evidence="2">The sequence shown here is derived from an EMBL/GenBank/DDBJ whole genome shotgun (WGS) entry which is preliminary data.</text>
</comment>
<reference evidence="2 3" key="1">
    <citation type="journal article" date="2023" name="Proc. Natl. Acad. Sci. U.S.A.">
        <title>A global phylogenomic analysis of the shiitake genus Lentinula.</title>
        <authorList>
            <person name="Sierra-Patev S."/>
            <person name="Min B."/>
            <person name="Naranjo-Ortiz M."/>
            <person name="Looney B."/>
            <person name="Konkel Z."/>
            <person name="Slot J.C."/>
            <person name="Sakamoto Y."/>
            <person name="Steenwyk J.L."/>
            <person name="Rokas A."/>
            <person name="Carro J."/>
            <person name="Camarero S."/>
            <person name="Ferreira P."/>
            <person name="Molpeceres G."/>
            <person name="Ruiz-Duenas F.J."/>
            <person name="Serrano A."/>
            <person name="Henrissat B."/>
            <person name="Drula E."/>
            <person name="Hughes K.W."/>
            <person name="Mata J.L."/>
            <person name="Ishikawa N.K."/>
            <person name="Vargas-Isla R."/>
            <person name="Ushijima S."/>
            <person name="Smith C.A."/>
            <person name="Donoghue J."/>
            <person name="Ahrendt S."/>
            <person name="Andreopoulos W."/>
            <person name="He G."/>
            <person name="LaButti K."/>
            <person name="Lipzen A."/>
            <person name="Ng V."/>
            <person name="Riley R."/>
            <person name="Sandor L."/>
            <person name="Barry K."/>
            <person name="Martinez A.T."/>
            <person name="Xiao Y."/>
            <person name="Gibbons J.G."/>
            <person name="Terashima K."/>
            <person name="Grigoriev I.V."/>
            <person name="Hibbett D."/>
        </authorList>
    </citation>
    <scope>NUCLEOTIDE SEQUENCE [LARGE SCALE GENOMIC DNA]</scope>
    <source>
        <strain evidence="2 3">TFB7810</strain>
    </source>
</reference>
<keyword evidence="3" id="KW-1185">Reference proteome</keyword>
<dbReference type="Proteomes" id="UP001142393">
    <property type="component" value="Unassembled WGS sequence"/>
</dbReference>
<gene>
    <name evidence="2" type="ORF">DFH05DRAFT_1530368</name>
</gene>
<keyword evidence="1" id="KW-0472">Membrane</keyword>
<evidence type="ECO:0000256" key="1">
    <source>
        <dbReference type="SAM" id="Phobius"/>
    </source>
</evidence>
<feature type="transmembrane region" description="Helical" evidence="1">
    <location>
        <begin position="127"/>
        <end position="150"/>
    </location>
</feature>
<evidence type="ECO:0000313" key="3">
    <source>
        <dbReference type="Proteomes" id="UP001142393"/>
    </source>
</evidence>
<feature type="transmembrane region" description="Helical" evidence="1">
    <location>
        <begin position="66"/>
        <end position="85"/>
    </location>
</feature>
<protein>
    <submittedName>
        <fullName evidence="2">Uncharacterized protein</fullName>
    </submittedName>
</protein>
<sequence>MFVQVASRDDETADETGIQVEGTLQAVAGSQALWTIFFHNHRAGAEHILAGPNMPENNQNIPGTMIWLHHISLLTSVSVVVMSIFDYGMLSLYMNPLTGLLTIFFHASLLILAHKRPELKGMISVEAVVFAYLLSLTWLACFVVMVYVAWKSQMKAIQIVGMNETFLTAIDNATQRLQLMCTSLEFGLLGDLAVRSTWARRYGFEDYAEKDYDDCSAIY</sequence>
<keyword evidence="1" id="KW-1133">Transmembrane helix</keyword>
<accession>A0A9W8NRQ1</accession>
<keyword evidence="1" id="KW-0812">Transmembrane</keyword>
<proteinExistence type="predicted"/>
<dbReference type="AlphaFoldDB" id="A0A9W8NRQ1"/>
<dbReference type="EMBL" id="JANVFU010000018">
    <property type="protein sequence ID" value="KAJ3739575.1"/>
    <property type="molecule type" value="Genomic_DNA"/>
</dbReference>
<feature type="transmembrane region" description="Helical" evidence="1">
    <location>
        <begin position="97"/>
        <end position="115"/>
    </location>
</feature>
<name>A0A9W8NRQ1_9AGAR</name>
<organism evidence="2 3">
    <name type="scientific">Lentinula detonsa</name>
    <dbReference type="NCBI Taxonomy" id="2804962"/>
    <lineage>
        <taxon>Eukaryota</taxon>
        <taxon>Fungi</taxon>
        <taxon>Dikarya</taxon>
        <taxon>Basidiomycota</taxon>
        <taxon>Agaricomycotina</taxon>
        <taxon>Agaricomycetes</taxon>
        <taxon>Agaricomycetidae</taxon>
        <taxon>Agaricales</taxon>
        <taxon>Marasmiineae</taxon>
        <taxon>Omphalotaceae</taxon>
        <taxon>Lentinula</taxon>
    </lineage>
</organism>